<evidence type="ECO:0000313" key="8">
    <source>
        <dbReference type="EMBL" id="AIY85184.1"/>
    </source>
</evidence>
<dbReference type="PANTHER" id="PTHR22911">
    <property type="entry name" value="ACYL-MALONYL CONDENSING ENZYME-RELATED"/>
    <property type="match status" value="1"/>
</dbReference>
<feature type="domain" description="EamA" evidence="7">
    <location>
        <begin position="6"/>
        <end position="137"/>
    </location>
</feature>
<evidence type="ECO:0000313" key="9">
    <source>
        <dbReference type="Proteomes" id="UP000030635"/>
    </source>
</evidence>
<evidence type="ECO:0000256" key="4">
    <source>
        <dbReference type="ARBA" id="ARBA00022989"/>
    </source>
</evidence>
<dbReference type="HOGENOM" id="CLU_032828_0_1_9"/>
<dbReference type="AlphaFoldDB" id="A0A0A7FZX7"/>
<evidence type="ECO:0000256" key="1">
    <source>
        <dbReference type="ARBA" id="ARBA00004141"/>
    </source>
</evidence>
<dbReference type="KEGG" id="cbv:U729_354"/>
<feature type="transmembrane region" description="Helical" evidence="6">
    <location>
        <begin position="206"/>
        <end position="224"/>
    </location>
</feature>
<evidence type="ECO:0000256" key="5">
    <source>
        <dbReference type="ARBA" id="ARBA00023136"/>
    </source>
</evidence>
<dbReference type="PANTHER" id="PTHR22911:SF6">
    <property type="entry name" value="SOLUTE CARRIER FAMILY 35 MEMBER G1"/>
    <property type="match status" value="1"/>
</dbReference>
<keyword evidence="5 6" id="KW-0472">Membrane</keyword>
<proteinExistence type="inferred from homology"/>
<dbReference type="OrthoDB" id="5148831at2"/>
<sequence length="291" mass="32040">MKEKNKAIILMIVSAISFAIMSTFVKLSGDLPSIEKSLFRNVVSCIVAFYLVKKSGDCLFGKAENRKYLIGRALLGTIGIIANFYAIEHLILADANMLNQLSPFFTIIFSSLFLREKITKNQIIILIVAFVGSLFIIRPTFSLEIIPALIGLSSAIFAGGAYTFVRFLGGREKGPTIVFFFSFFSIISTLPFVLVDFKPFTMSQLFYLLMAGVAASVAQFALTAAYKHAPAREISIYSYTQIVFTALIGFTLFGQIPTAFSFVGYAIVIIASIGMFMYNNKAANKIQKSAN</sequence>
<dbReference type="STRING" id="1561.NPD11_2649"/>
<reference evidence="8 9" key="1">
    <citation type="journal article" date="2015" name="Infect. Genet. Evol.">
        <title>Genomic sequences of six botulinum neurotoxin-producing strains representing three clostridial species illustrate the mobility and diversity of botulinum neurotoxin genes.</title>
        <authorList>
            <person name="Smith T.J."/>
            <person name="Hill K.K."/>
            <person name="Xie G."/>
            <person name="Foley B.T."/>
            <person name="Williamson C.H."/>
            <person name="Foster J.T."/>
            <person name="Johnson S.L."/>
            <person name="Chertkov O."/>
            <person name="Teshima H."/>
            <person name="Gibbons H.S."/>
            <person name="Johnsky L.A."/>
            <person name="Karavis M.A."/>
            <person name="Smith L.A."/>
        </authorList>
    </citation>
    <scope>NUCLEOTIDE SEQUENCE [LARGE SCALE GENOMIC DNA]</scope>
    <source>
        <strain evidence="8">Sullivan</strain>
    </source>
</reference>
<keyword evidence="9" id="KW-1185">Reference proteome</keyword>
<evidence type="ECO:0000256" key="2">
    <source>
        <dbReference type="ARBA" id="ARBA00007362"/>
    </source>
</evidence>
<feature type="transmembrane region" description="Helical" evidence="6">
    <location>
        <begin position="259"/>
        <end position="278"/>
    </location>
</feature>
<feature type="transmembrane region" description="Helical" evidence="6">
    <location>
        <begin position="121"/>
        <end position="139"/>
    </location>
</feature>
<feature type="transmembrane region" description="Helical" evidence="6">
    <location>
        <begin position="236"/>
        <end position="253"/>
    </location>
</feature>
<feature type="domain" description="EamA" evidence="7">
    <location>
        <begin position="148"/>
        <end position="276"/>
    </location>
</feature>
<dbReference type="Proteomes" id="UP000030635">
    <property type="component" value="Chromosome"/>
</dbReference>
<evidence type="ECO:0000259" key="7">
    <source>
        <dbReference type="Pfam" id="PF00892"/>
    </source>
</evidence>
<feature type="transmembrane region" description="Helical" evidence="6">
    <location>
        <begin position="97"/>
        <end position="114"/>
    </location>
</feature>
<dbReference type="EMBL" id="CP006905">
    <property type="protein sequence ID" value="AIY85184.1"/>
    <property type="molecule type" value="Genomic_DNA"/>
</dbReference>
<dbReference type="Pfam" id="PF00892">
    <property type="entry name" value="EamA"/>
    <property type="match status" value="2"/>
</dbReference>
<accession>A0A0A7FZX7</accession>
<dbReference type="InterPro" id="IPR037185">
    <property type="entry name" value="EmrE-like"/>
</dbReference>
<evidence type="ECO:0000256" key="6">
    <source>
        <dbReference type="SAM" id="Phobius"/>
    </source>
</evidence>
<gene>
    <name evidence="8" type="ORF">U729_354</name>
</gene>
<dbReference type="RefSeq" id="WP_039311204.1">
    <property type="nucleotide sequence ID" value="NZ_CP006905.1"/>
</dbReference>
<keyword evidence="3 6" id="KW-0812">Transmembrane</keyword>
<dbReference type="eggNOG" id="COG0697">
    <property type="taxonomic scope" value="Bacteria"/>
</dbReference>
<feature type="transmembrane region" description="Helical" evidence="6">
    <location>
        <begin position="145"/>
        <end position="165"/>
    </location>
</feature>
<dbReference type="SUPFAM" id="SSF103481">
    <property type="entry name" value="Multidrug resistance efflux transporter EmrE"/>
    <property type="match status" value="2"/>
</dbReference>
<comment type="subcellular location">
    <subcellularLocation>
        <location evidence="1">Membrane</location>
        <topology evidence="1">Multi-pass membrane protein</topology>
    </subcellularLocation>
</comment>
<feature type="transmembrane region" description="Helical" evidence="6">
    <location>
        <begin position="177"/>
        <end position="194"/>
    </location>
</feature>
<feature type="transmembrane region" description="Helical" evidence="6">
    <location>
        <begin position="73"/>
        <end position="91"/>
    </location>
</feature>
<dbReference type="GO" id="GO:0016020">
    <property type="term" value="C:membrane"/>
    <property type="evidence" value="ECO:0007669"/>
    <property type="project" value="UniProtKB-SubCell"/>
</dbReference>
<dbReference type="InterPro" id="IPR000620">
    <property type="entry name" value="EamA_dom"/>
</dbReference>
<name>A0A0A7FZX7_9CLOT</name>
<keyword evidence="4 6" id="KW-1133">Transmembrane helix</keyword>
<organism evidence="8 9">
    <name type="scientific">Clostridium baratii str. Sullivan</name>
    <dbReference type="NCBI Taxonomy" id="1415775"/>
    <lineage>
        <taxon>Bacteria</taxon>
        <taxon>Bacillati</taxon>
        <taxon>Bacillota</taxon>
        <taxon>Clostridia</taxon>
        <taxon>Eubacteriales</taxon>
        <taxon>Clostridiaceae</taxon>
        <taxon>Clostridium</taxon>
    </lineage>
</organism>
<feature type="transmembrane region" description="Helical" evidence="6">
    <location>
        <begin position="37"/>
        <end position="52"/>
    </location>
</feature>
<feature type="transmembrane region" description="Helical" evidence="6">
    <location>
        <begin position="7"/>
        <end position="25"/>
    </location>
</feature>
<evidence type="ECO:0000256" key="3">
    <source>
        <dbReference type="ARBA" id="ARBA00022692"/>
    </source>
</evidence>
<comment type="similarity">
    <text evidence="2">Belongs to the EamA transporter family.</text>
</comment>
<protein>
    <submittedName>
        <fullName evidence="8">EamA-like transporter family protein</fullName>
    </submittedName>
</protein>